<dbReference type="InterPro" id="IPR013805">
    <property type="entry name" value="GrpE_CC"/>
</dbReference>
<gene>
    <name evidence="3" type="primary">grpE</name>
    <name evidence="7" type="ORF">A2909_02430</name>
</gene>
<evidence type="ECO:0000313" key="7">
    <source>
        <dbReference type="EMBL" id="OHA13954.1"/>
    </source>
</evidence>
<dbReference type="PRINTS" id="PR00773">
    <property type="entry name" value="GRPEPROTEIN"/>
</dbReference>
<keyword evidence="3" id="KW-0963">Cytoplasm</keyword>
<dbReference type="Proteomes" id="UP000178302">
    <property type="component" value="Unassembled WGS sequence"/>
</dbReference>
<dbReference type="GO" id="GO:0042803">
    <property type="term" value="F:protein homodimerization activity"/>
    <property type="evidence" value="ECO:0007669"/>
    <property type="project" value="InterPro"/>
</dbReference>
<comment type="caution">
    <text evidence="7">The sequence shown here is derived from an EMBL/GenBank/DDBJ whole genome shotgun (WGS) entry which is preliminary data.</text>
</comment>
<dbReference type="CDD" id="cd00446">
    <property type="entry name" value="GrpE"/>
    <property type="match status" value="1"/>
</dbReference>
<dbReference type="EMBL" id="MHQZ01000021">
    <property type="protein sequence ID" value="OHA13954.1"/>
    <property type="molecule type" value="Genomic_DNA"/>
</dbReference>
<dbReference type="InterPro" id="IPR000740">
    <property type="entry name" value="GrpE"/>
</dbReference>
<dbReference type="PANTHER" id="PTHR21237:SF23">
    <property type="entry name" value="GRPE PROTEIN HOMOLOG, MITOCHONDRIAL"/>
    <property type="match status" value="1"/>
</dbReference>
<dbReference type="PANTHER" id="PTHR21237">
    <property type="entry name" value="GRPE PROTEIN"/>
    <property type="match status" value="1"/>
</dbReference>
<dbReference type="Gene3D" id="2.30.22.10">
    <property type="entry name" value="Head domain of nucleotide exchange factor GrpE"/>
    <property type="match status" value="1"/>
</dbReference>
<keyword evidence="3 4" id="KW-0346">Stress response</keyword>
<dbReference type="Gene3D" id="3.90.20.20">
    <property type="match status" value="1"/>
</dbReference>
<evidence type="ECO:0000256" key="1">
    <source>
        <dbReference type="ARBA" id="ARBA00009054"/>
    </source>
</evidence>
<comment type="function">
    <text evidence="3 4">Participates actively in the response to hyperosmotic and heat shock by preventing the aggregation of stress-denatured proteins, in association with DnaK and GrpE. It is the nucleotide exchange factor for DnaK and may function as a thermosensor. Unfolded proteins bind initially to DnaJ; upon interaction with the DnaJ-bound protein, DnaK hydrolyzes its bound ATP, resulting in the formation of a stable complex. GrpE releases ADP from DnaK; ATP binding to DnaK triggers the release of the substrate protein, thus completing the reaction cycle. Several rounds of ATP-dependent interactions between DnaJ, DnaK and GrpE are required for fully efficient folding.</text>
</comment>
<dbReference type="GO" id="GO:0005737">
    <property type="term" value="C:cytoplasm"/>
    <property type="evidence" value="ECO:0007669"/>
    <property type="project" value="UniProtKB-SubCell"/>
</dbReference>
<comment type="subunit">
    <text evidence="3">Homodimer.</text>
</comment>
<keyword evidence="2 3" id="KW-0143">Chaperone</keyword>
<dbReference type="SUPFAM" id="SSF51064">
    <property type="entry name" value="Head domain of nucleotide exchange factor GrpE"/>
    <property type="match status" value="1"/>
</dbReference>
<comment type="similarity">
    <text evidence="1 3 5">Belongs to the GrpE family.</text>
</comment>
<protein>
    <recommendedName>
        <fullName evidence="3 4">Protein GrpE</fullName>
    </recommendedName>
    <alternativeName>
        <fullName evidence="3">HSP-70 cofactor</fullName>
    </alternativeName>
</protein>
<comment type="subcellular location">
    <subcellularLocation>
        <location evidence="3">Cytoplasm</location>
    </subcellularLocation>
</comment>
<evidence type="ECO:0000313" key="8">
    <source>
        <dbReference type="Proteomes" id="UP000178302"/>
    </source>
</evidence>
<evidence type="ECO:0000256" key="6">
    <source>
        <dbReference type="SAM" id="MobiDB-lite"/>
    </source>
</evidence>
<dbReference type="Pfam" id="PF01025">
    <property type="entry name" value="GrpE"/>
    <property type="match status" value="1"/>
</dbReference>
<organism evidence="7 8">
    <name type="scientific">Candidatus Tagabacteria bacterium RIFCSPLOWO2_01_FULL_39_11</name>
    <dbReference type="NCBI Taxonomy" id="1802295"/>
    <lineage>
        <taxon>Bacteria</taxon>
        <taxon>Candidatus Tagaibacteriota</taxon>
    </lineage>
</organism>
<dbReference type="AlphaFoldDB" id="A0A1G2LR17"/>
<evidence type="ECO:0000256" key="5">
    <source>
        <dbReference type="RuleBase" id="RU004478"/>
    </source>
</evidence>
<dbReference type="GO" id="GO:0006457">
    <property type="term" value="P:protein folding"/>
    <property type="evidence" value="ECO:0007669"/>
    <property type="project" value="InterPro"/>
</dbReference>
<feature type="region of interest" description="Disordered" evidence="6">
    <location>
        <begin position="1"/>
        <end position="21"/>
    </location>
</feature>
<accession>A0A1G2LR17</accession>
<sequence>MLKNNSKNEEKEEGNEIKLEETELELEEESLKEKNQKLKNDLKKCLKEKMEYLSGWQRAKADFINAKKEEEKIKEEFIKFAEINLLKEILDVIDGFERALNDEKWHSLGKEWQDGLKNLYNSLKKILENHNIGIVKAEGEKFNPEFHEAVEIEGTKEKSEDQIIMKEIQKGYIMKEKVLRAAKVKVKVFKE</sequence>
<dbReference type="GO" id="GO:0000774">
    <property type="term" value="F:adenyl-nucleotide exchange factor activity"/>
    <property type="evidence" value="ECO:0007669"/>
    <property type="project" value="InterPro"/>
</dbReference>
<dbReference type="SUPFAM" id="SSF58014">
    <property type="entry name" value="Coiled-coil domain of nucleotide exchange factor GrpE"/>
    <property type="match status" value="1"/>
</dbReference>
<dbReference type="InterPro" id="IPR009012">
    <property type="entry name" value="GrpE_head"/>
</dbReference>
<dbReference type="HAMAP" id="MF_01151">
    <property type="entry name" value="GrpE"/>
    <property type="match status" value="1"/>
</dbReference>
<name>A0A1G2LR17_9BACT</name>
<reference evidence="7 8" key="1">
    <citation type="journal article" date="2016" name="Nat. Commun.">
        <title>Thousands of microbial genomes shed light on interconnected biogeochemical processes in an aquifer system.</title>
        <authorList>
            <person name="Anantharaman K."/>
            <person name="Brown C.T."/>
            <person name="Hug L.A."/>
            <person name="Sharon I."/>
            <person name="Castelle C.J."/>
            <person name="Probst A.J."/>
            <person name="Thomas B.C."/>
            <person name="Singh A."/>
            <person name="Wilkins M.J."/>
            <person name="Karaoz U."/>
            <person name="Brodie E.L."/>
            <person name="Williams K.H."/>
            <person name="Hubbard S.S."/>
            <person name="Banfield J.F."/>
        </authorList>
    </citation>
    <scope>NUCLEOTIDE SEQUENCE [LARGE SCALE GENOMIC DNA]</scope>
</reference>
<proteinExistence type="inferred from homology"/>
<evidence type="ECO:0000256" key="3">
    <source>
        <dbReference type="HAMAP-Rule" id="MF_01151"/>
    </source>
</evidence>
<evidence type="ECO:0000256" key="4">
    <source>
        <dbReference type="RuleBase" id="RU000639"/>
    </source>
</evidence>
<dbReference type="GO" id="GO:0051087">
    <property type="term" value="F:protein-folding chaperone binding"/>
    <property type="evidence" value="ECO:0007669"/>
    <property type="project" value="InterPro"/>
</dbReference>
<evidence type="ECO:0000256" key="2">
    <source>
        <dbReference type="ARBA" id="ARBA00023186"/>
    </source>
</evidence>
<dbReference type="PROSITE" id="PS01071">
    <property type="entry name" value="GRPE"/>
    <property type="match status" value="1"/>
</dbReference>
<dbReference type="GO" id="GO:0051082">
    <property type="term" value="F:unfolded protein binding"/>
    <property type="evidence" value="ECO:0007669"/>
    <property type="project" value="TreeGrafter"/>
</dbReference>